<protein>
    <recommendedName>
        <fullName evidence="4">DUF4367 domain-containing protein</fullName>
    </recommendedName>
</protein>
<keyword evidence="3" id="KW-1185">Reference proteome</keyword>
<reference evidence="2 3" key="1">
    <citation type="submission" date="2016-11" db="EMBL/GenBank/DDBJ databases">
        <title>Paenibacillus species isolates.</title>
        <authorList>
            <person name="Beno S.M."/>
        </authorList>
    </citation>
    <scope>NUCLEOTIDE SEQUENCE [LARGE SCALE GENOMIC DNA]</scope>
    <source>
        <strain evidence="2 3">FSL R5-0378</strain>
    </source>
</reference>
<evidence type="ECO:0000313" key="2">
    <source>
        <dbReference type="EMBL" id="OMF45027.1"/>
    </source>
</evidence>
<comment type="caution">
    <text evidence="2">The sequence shown here is derived from an EMBL/GenBank/DDBJ whole genome shotgun (WGS) entry which is preliminary data.</text>
</comment>
<accession>A0A1R1DZM9</accession>
<evidence type="ECO:0000313" key="3">
    <source>
        <dbReference type="Proteomes" id="UP000187172"/>
    </source>
</evidence>
<feature type="chain" id="PRO_5012367649" description="DUF4367 domain-containing protein" evidence="1">
    <location>
        <begin position="22"/>
        <end position="142"/>
    </location>
</feature>
<evidence type="ECO:0008006" key="4">
    <source>
        <dbReference type="Google" id="ProtNLM"/>
    </source>
</evidence>
<name>A0A1R1DZM9_9BACL</name>
<proteinExistence type="predicted"/>
<feature type="signal peptide" evidence="1">
    <location>
        <begin position="1"/>
        <end position="21"/>
    </location>
</feature>
<dbReference type="RefSeq" id="WP_076176866.1">
    <property type="nucleotide sequence ID" value="NZ_MRTP01000024.1"/>
</dbReference>
<keyword evidence="1" id="KW-0732">Signal</keyword>
<gene>
    <name evidence="2" type="ORF">BK138_34230</name>
</gene>
<organism evidence="2 3">
    <name type="scientific">Paenibacillus rhizosphaerae</name>
    <dbReference type="NCBI Taxonomy" id="297318"/>
    <lineage>
        <taxon>Bacteria</taxon>
        <taxon>Bacillati</taxon>
        <taxon>Bacillota</taxon>
        <taxon>Bacilli</taxon>
        <taxon>Bacillales</taxon>
        <taxon>Paenibacillaceae</taxon>
        <taxon>Paenibacillus</taxon>
    </lineage>
</organism>
<evidence type="ECO:0000256" key="1">
    <source>
        <dbReference type="SAM" id="SignalP"/>
    </source>
</evidence>
<dbReference type="EMBL" id="MRTP01000024">
    <property type="protein sequence ID" value="OMF45027.1"/>
    <property type="molecule type" value="Genomic_DNA"/>
</dbReference>
<dbReference type="Proteomes" id="UP000187172">
    <property type="component" value="Unassembled WGS sequence"/>
</dbReference>
<sequence>MKKILYLSLMIFLLVSPSAFADPATEVNKKSQVTEFKPVYFKVPNEWSKVEKSSNDYIRMIYHYNDDTILNIYETSAKGKTLINTVTTEKIVLNNITYHFSPVLNYPKGGNLNWINQGIYFEMDSIKLDKNQMLELANKIIN</sequence>
<dbReference type="AlphaFoldDB" id="A0A1R1DZM9"/>